<dbReference type="Proteomes" id="UP000727056">
    <property type="component" value="Unassembled WGS sequence"/>
</dbReference>
<evidence type="ECO:0000313" key="3">
    <source>
        <dbReference type="Proteomes" id="UP000727056"/>
    </source>
</evidence>
<evidence type="ECO:0008006" key="4">
    <source>
        <dbReference type="Google" id="ProtNLM"/>
    </source>
</evidence>
<gene>
    <name evidence="2" type="ORF">HCN52_07645</name>
</gene>
<keyword evidence="3" id="KW-1185">Reference proteome</keyword>
<comment type="caution">
    <text evidence="2">The sequence shown here is derived from an EMBL/GenBank/DDBJ whole genome shotgun (WGS) entry which is preliminary data.</text>
</comment>
<dbReference type="EMBL" id="JAAVJC010000040">
    <property type="protein sequence ID" value="NJQ14821.1"/>
    <property type="molecule type" value="Genomic_DNA"/>
</dbReference>
<reference evidence="2 3" key="1">
    <citation type="submission" date="2020-03" db="EMBL/GenBank/DDBJ databases">
        <title>Draft genome of Streptomyces sp. ventii, isolated from the Axial Seamount in the Pacific Ocean, and resequencing of the two type strains Streptomyces lonarensis strain NCL 716 and Streptomyces bohaiensis strain 11A07.</title>
        <authorList>
            <person name="Loughran R.M."/>
            <person name="Pfannmuller K.M."/>
            <person name="Wasson B.J."/>
            <person name="Deadmond M.C."/>
            <person name="Paddock B.E."/>
            <person name="Koyack M.J."/>
            <person name="Gallegos D.A."/>
            <person name="Mitchell E.A."/>
            <person name="Ushijima B."/>
            <person name="Saw J.H."/>
            <person name="Mcphail K.L."/>
            <person name="Videau P."/>
        </authorList>
    </citation>
    <scope>NUCLEOTIDE SEQUENCE [LARGE SCALE GENOMIC DNA]</scope>
    <source>
        <strain evidence="2 3">11A07</strain>
    </source>
</reference>
<dbReference type="RefSeq" id="WP_168087608.1">
    <property type="nucleotide sequence ID" value="NZ_BHZH01000031.1"/>
</dbReference>
<sequence>MARPDSCPALTRPGSLDLPAPTAPGSRLELLVGAGEVIVTRDPAARRVRVELRELRGGRLTGRAAGGSVLVALEGTGSPHAALRVTAPPDAALTVRTRSASVLVMAALSAGTRRTGPAAPVEVHTADGAVEFRRTGGAVTFRTEAGAVTATGATGRLTGRTDTGGVHLDLSPAPGAPAAERGVEVTTGAGSIAVRVAPDADARVRASSGTGRVVTDVPGLSCAAGAATGTVGGGAARWTLNSASGGVALLRQGPDAPTGGARGGVR</sequence>
<feature type="region of interest" description="Disordered" evidence="1">
    <location>
        <begin position="1"/>
        <end position="21"/>
    </location>
</feature>
<protein>
    <recommendedName>
        <fullName evidence="4">Adhesin domain-containing protein</fullName>
    </recommendedName>
</protein>
<name>A0ABX1C6L0_9ACTN</name>
<evidence type="ECO:0000256" key="1">
    <source>
        <dbReference type="SAM" id="MobiDB-lite"/>
    </source>
</evidence>
<proteinExistence type="predicted"/>
<accession>A0ABX1C6L0</accession>
<organism evidence="2 3">
    <name type="scientific">Streptomyces bohaiensis</name>
    <dbReference type="NCBI Taxonomy" id="1431344"/>
    <lineage>
        <taxon>Bacteria</taxon>
        <taxon>Bacillati</taxon>
        <taxon>Actinomycetota</taxon>
        <taxon>Actinomycetes</taxon>
        <taxon>Kitasatosporales</taxon>
        <taxon>Streptomycetaceae</taxon>
        <taxon>Streptomyces</taxon>
    </lineage>
</organism>
<evidence type="ECO:0000313" key="2">
    <source>
        <dbReference type="EMBL" id="NJQ14821.1"/>
    </source>
</evidence>